<evidence type="ECO:0000313" key="2">
    <source>
        <dbReference type="EMBL" id="KAL3316578.1"/>
    </source>
</evidence>
<feature type="region of interest" description="Disordered" evidence="1">
    <location>
        <begin position="320"/>
        <end position="346"/>
    </location>
</feature>
<feature type="region of interest" description="Disordered" evidence="1">
    <location>
        <begin position="96"/>
        <end position="153"/>
    </location>
</feature>
<reference evidence="2 3" key="1">
    <citation type="submission" date="2024-11" db="EMBL/GenBank/DDBJ databases">
        <title>Adaptive evolution of stress response genes in parasites aligns with host niche diversity.</title>
        <authorList>
            <person name="Hahn C."/>
            <person name="Resl P."/>
        </authorList>
    </citation>
    <scope>NUCLEOTIDE SEQUENCE [LARGE SCALE GENOMIC DNA]</scope>
    <source>
        <strain evidence="2">EGGRZ-B1_66</strain>
        <tissue evidence="2">Body</tissue>
    </source>
</reference>
<comment type="caution">
    <text evidence="2">The sequence shown here is derived from an EMBL/GenBank/DDBJ whole genome shotgun (WGS) entry which is preliminary data.</text>
</comment>
<feature type="compositionally biased region" description="Polar residues" evidence="1">
    <location>
        <begin position="278"/>
        <end position="291"/>
    </location>
</feature>
<gene>
    <name evidence="2" type="ORF">Ciccas_004768</name>
</gene>
<accession>A0ABD2QAQ4</accession>
<dbReference type="AlphaFoldDB" id="A0ABD2QAQ4"/>
<dbReference type="Proteomes" id="UP001626550">
    <property type="component" value="Unassembled WGS sequence"/>
</dbReference>
<feature type="region of interest" description="Disordered" evidence="1">
    <location>
        <begin position="224"/>
        <end position="291"/>
    </location>
</feature>
<feature type="region of interest" description="Disordered" evidence="1">
    <location>
        <begin position="1"/>
        <end position="60"/>
    </location>
</feature>
<sequence length="346" mass="37529">MSHYAPMSASSPYKDEGPRTRRSPGSSYVTRAVSAATQPNKKSSVMTRKRKQSAHSDYEDEFDCGSSSFSDLHRSVSSASLQNRCPTCHGAILDDNRRSLRTSKRQKADPVGDQSPCPRHFKRSNSQDSLDSAHCDVHSASSSHSGEKRKYNRRVQLPPIKMEDSPITNHIYNLIMEQKGKSLDNEMLLHLKLQRHIRHQKTTNRTKLGGNSDSLSACMMGMEAGSWRSSSPTGGQNGCGGKSLNNHNNSGNTTLANTSGYGSETGGGMDTPLFDEASGSQPGYTDLPSATSSFPGDNIKVCQCKCTCSTAQDAIFAKPERRRGNSVGTRAGMQNGATTKVLEQSN</sequence>
<feature type="compositionally biased region" description="Polar residues" evidence="1">
    <location>
        <begin position="243"/>
        <end position="262"/>
    </location>
</feature>
<dbReference type="EMBL" id="JBJKFK010000517">
    <property type="protein sequence ID" value="KAL3316578.1"/>
    <property type="molecule type" value="Genomic_DNA"/>
</dbReference>
<proteinExistence type="predicted"/>
<organism evidence="2 3">
    <name type="scientific">Cichlidogyrus casuarinus</name>
    <dbReference type="NCBI Taxonomy" id="1844966"/>
    <lineage>
        <taxon>Eukaryota</taxon>
        <taxon>Metazoa</taxon>
        <taxon>Spiralia</taxon>
        <taxon>Lophotrochozoa</taxon>
        <taxon>Platyhelminthes</taxon>
        <taxon>Monogenea</taxon>
        <taxon>Monopisthocotylea</taxon>
        <taxon>Dactylogyridea</taxon>
        <taxon>Ancyrocephalidae</taxon>
        <taxon>Cichlidogyrus</taxon>
    </lineage>
</organism>
<feature type="compositionally biased region" description="Polar residues" evidence="1">
    <location>
        <begin position="335"/>
        <end position="346"/>
    </location>
</feature>
<name>A0ABD2QAQ4_9PLAT</name>
<feature type="compositionally biased region" description="Polar residues" evidence="1">
    <location>
        <begin position="23"/>
        <end position="46"/>
    </location>
</feature>
<evidence type="ECO:0000256" key="1">
    <source>
        <dbReference type="SAM" id="MobiDB-lite"/>
    </source>
</evidence>
<keyword evidence="3" id="KW-1185">Reference proteome</keyword>
<evidence type="ECO:0000313" key="3">
    <source>
        <dbReference type="Proteomes" id="UP001626550"/>
    </source>
</evidence>
<protein>
    <submittedName>
        <fullName evidence="2">Uncharacterized protein</fullName>
    </submittedName>
</protein>